<sequence>MMSELKALEHSTLKVPYEILNKKFRIAQKTLDREYSQFQNTAAELENELNQGTPPTAGTISKLLGNVVERLQAMKRKAEECISDELAAGYVCKRRLDHLKQSVQPIENMETDADETDANLRLAATNQFKKIRIDRMLVEHFLCLGYYETAEMLANRSGIRDLTNIDIFATSREVERDLAAHHTTKCILWCNDNKSKLKKINSTIEFQVRVQEFVELIREDRRLDAVRHAQKYFPAFEQEQLKEIRECMALLAFPVSTEINKYQKLFNPSRWDELVLKFRLENYRIFQLPTQSVLGVTVQAGLSALKTPQCYSLVSKNPNCPVCQPNINDIAEPLPFSHCAQSRLICRVTGKPLNEHNLPMMLPNGQVYGQLALPSMTKENGIVVCPRTNQTFCNPKIEKVFIM</sequence>
<dbReference type="InterPro" id="IPR044063">
    <property type="entry name" value="ZF_RING_GID"/>
</dbReference>
<evidence type="ECO:0000256" key="2">
    <source>
        <dbReference type="ARBA" id="ARBA00004496"/>
    </source>
</evidence>
<proteinExistence type="predicted"/>
<dbReference type="GO" id="GO:0005737">
    <property type="term" value="C:cytoplasm"/>
    <property type="evidence" value="ECO:0007669"/>
    <property type="project" value="UniProtKB-SubCell"/>
</dbReference>
<name>A0A336L2P0_CULSO</name>
<comment type="subcellular location">
    <subcellularLocation>
        <location evidence="2">Cytoplasm</location>
    </subcellularLocation>
    <subcellularLocation>
        <location evidence="1">Nucleus matrix</location>
    </subcellularLocation>
</comment>
<evidence type="ECO:0000259" key="12">
    <source>
        <dbReference type="PROSITE" id="PS51867"/>
    </source>
</evidence>
<dbReference type="GO" id="GO:0034657">
    <property type="term" value="C:GID complex"/>
    <property type="evidence" value="ECO:0007669"/>
    <property type="project" value="TreeGrafter"/>
</dbReference>
<dbReference type="SMART" id="SM00757">
    <property type="entry name" value="CRA"/>
    <property type="match status" value="1"/>
</dbReference>
<dbReference type="CDD" id="cd16659">
    <property type="entry name" value="RING-Ubox_Emp"/>
    <property type="match status" value="1"/>
</dbReference>
<evidence type="ECO:0000256" key="6">
    <source>
        <dbReference type="ARBA" id="ARBA00022771"/>
    </source>
</evidence>
<dbReference type="InterPro" id="IPR013144">
    <property type="entry name" value="CRA_dom"/>
</dbReference>
<gene>
    <name evidence="13" type="primary">CSON014872</name>
</gene>
<dbReference type="PROSITE" id="PS50896">
    <property type="entry name" value="LISH"/>
    <property type="match status" value="1"/>
</dbReference>
<dbReference type="GO" id="GO:0016363">
    <property type="term" value="C:nuclear matrix"/>
    <property type="evidence" value="ECO:0007669"/>
    <property type="project" value="UniProtKB-SubCell"/>
</dbReference>
<dbReference type="GO" id="GO:0043249">
    <property type="term" value="P:erythrocyte maturation"/>
    <property type="evidence" value="ECO:0007669"/>
    <property type="project" value="UniProtKB-KW"/>
</dbReference>
<dbReference type="GO" id="GO:0008270">
    <property type="term" value="F:zinc ion binding"/>
    <property type="evidence" value="ECO:0007669"/>
    <property type="project" value="UniProtKB-KW"/>
</dbReference>
<dbReference type="PANTHER" id="PTHR12170">
    <property type="entry name" value="MACROPHAGE ERYTHROBLAST ATTACHER-RELATED"/>
    <property type="match status" value="1"/>
</dbReference>
<dbReference type="OMA" id="ANHETAR"/>
<organism evidence="13">
    <name type="scientific">Culicoides sonorensis</name>
    <name type="common">Biting midge</name>
    <dbReference type="NCBI Taxonomy" id="179676"/>
    <lineage>
        <taxon>Eukaryota</taxon>
        <taxon>Metazoa</taxon>
        <taxon>Ecdysozoa</taxon>
        <taxon>Arthropoda</taxon>
        <taxon>Hexapoda</taxon>
        <taxon>Insecta</taxon>
        <taxon>Pterygota</taxon>
        <taxon>Neoptera</taxon>
        <taxon>Endopterygota</taxon>
        <taxon>Diptera</taxon>
        <taxon>Nematocera</taxon>
        <taxon>Chironomoidea</taxon>
        <taxon>Ceratopogonidae</taxon>
        <taxon>Ceratopogoninae</taxon>
        <taxon>Culicoides</taxon>
        <taxon>Monoculicoides</taxon>
    </lineage>
</organism>
<keyword evidence="5" id="KW-0479">Metal-binding</keyword>
<evidence type="ECO:0000256" key="10">
    <source>
        <dbReference type="PROSITE-ProRule" id="PRU01215"/>
    </source>
</evidence>
<keyword evidence="6 10" id="KW-0863">Zinc-finger</keyword>
<dbReference type="VEuPathDB" id="VectorBase:CSON014872"/>
<feature type="domain" description="CTLH" evidence="11">
    <location>
        <begin position="167"/>
        <end position="224"/>
    </location>
</feature>
<dbReference type="InterPro" id="IPR045098">
    <property type="entry name" value="Fyv10_fam"/>
</dbReference>
<evidence type="ECO:0000256" key="8">
    <source>
        <dbReference type="ARBA" id="ARBA00023057"/>
    </source>
</evidence>
<protein>
    <recommendedName>
        <fullName evidence="3">E3 ubiquitin-protein transferase MAEA</fullName>
    </recommendedName>
    <alternativeName>
        <fullName evidence="9">Macrophage erythroblast attacher</fullName>
    </alternativeName>
</protein>
<dbReference type="GO" id="GO:0061630">
    <property type="term" value="F:ubiquitin protein ligase activity"/>
    <property type="evidence" value="ECO:0007669"/>
    <property type="project" value="InterPro"/>
</dbReference>
<evidence type="ECO:0000313" key="14">
    <source>
        <dbReference type="EMBL" id="SSX27820.1"/>
    </source>
</evidence>
<evidence type="ECO:0000256" key="5">
    <source>
        <dbReference type="ARBA" id="ARBA00022723"/>
    </source>
</evidence>
<dbReference type="Pfam" id="PF10607">
    <property type="entry name" value="CTLH"/>
    <property type="match status" value="1"/>
</dbReference>
<evidence type="ECO:0000256" key="7">
    <source>
        <dbReference type="ARBA" id="ARBA00022833"/>
    </source>
</evidence>
<evidence type="ECO:0000259" key="11">
    <source>
        <dbReference type="PROSITE" id="PS50897"/>
    </source>
</evidence>
<keyword evidence="7" id="KW-0862">Zinc</keyword>
<reference evidence="13" key="1">
    <citation type="submission" date="2018-04" db="EMBL/GenBank/DDBJ databases">
        <authorList>
            <person name="Go L.Y."/>
            <person name="Mitchell J.A."/>
        </authorList>
    </citation>
    <scope>NUCLEOTIDE SEQUENCE</scope>
    <source>
        <tissue evidence="13">Whole organism</tissue>
    </source>
</reference>
<feature type="domain" description="RING-Gid-type" evidence="12">
    <location>
        <begin position="320"/>
        <end position="388"/>
    </location>
</feature>
<dbReference type="InterPro" id="IPR006595">
    <property type="entry name" value="CTLH_C"/>
</dbReference>
<evidence type="ECO:0000313" key="13">
    <source>
        <dbReference type="EMBL" id="SSX07480.1"/>
    </source>
</evidence>
<feature type="zinc finger region" description="RING-Gid-type" evidence="10">
    <location>
        <begin position="320"/>
        <end position="388"/>
    </location>
</feature>
<dbReference type="EMBL" id="UFQT01000883">
    <property type="protein sequence ID" value="SSX27820.1"/>
    <property type="molecule type" value="Genomic_DNA"/>
</dbReference>
<evidence type="ECO:0000256" key="3">
    <source>
        <dbReference type="ARBA" id="ARBA00014384"/>
    </source>
</evidence>
<dbReference type="InterPro" id="IPR024964">
    <property type="entry name" value="CTLH/CRA"/>
</dbReference>
<dbReference type="PANTHER" id="PTHR12170:SF2">
    <property type="entry name" value="E3 UBIQUITIN-PROTEIN TRANSFERASE MAEA"/>
    <property type="match status" value="1"/>
</dbReference>
<dbReference type="GO" id="GO:0043161">
    <property type="term" value="P:proteasome-mediated ubiquitin-dependent protein catabolic process"/>
    <property type="evidence" value="ECO:0007669"/>
    <property type="project" value="InterPro"/>
</dbReference>
<dbReference type="EMBL" id="UFQS01000883">
    <property type="protein sequence ID" value="SSX07480.1"/>
    <property type="molecule type" value="Genomic_DNA"/>
</dbReference>
<accession>A0A336L2P0</accession>
<reference evidence="14" key="2">
    <citation type="submission" date="2018-07" db="EMBL/GenBank/DDBJ databases">
        <authorList>
            <person name="Quirk P.G."/>
            <person name="Krulwich T.A."/>
        </authorList>
    </citation>
    <scope>NUCLEOTIDE SEQUENCE</scope>
</reference>
<evidence type="ECO:0000256" key="4">
    <source>
        <dbReference type="ARBA" id="ARBA00022490"/>
    </source>
</evidence>
<dbReference type="PROSITE" id="PS51867">
    <property type="entry name" value="ZF_RING_GID"/>
    <property type="match status" value="1"/>
</dbReference>
<evidence type="ECO:0000256" key="9">
    <source>
        <dbReference type="ARBA" id="ARBA00029678"/>
    </source>
</evidence>
<dbReference type="PROSITE" id="PS50897">
    <property type="entry name" value="CTLH"/>
    <property type="match status" value="1"/>
</dbReference>
<keyword evidence="8" id="KW-0265">Erythrocyte maturation</keyword>
<evidence type="ECO:0000256" key="1">
    <source>
        <dbReference type="ARBA" id="ARBA00004109"/>
    </source>
</evidence>
<dbReference type="InterPro" id="IPR006594">
    <property type="entry name" value="LisH"/>
</dbReference>
<dbReference type="SMART" id="SM00668">
    <property type="entry name" value="CTLH"/>
    <property type="match status" value="1"/>
</dbReference>
<keyword evidence="4" id="KW-0963">Cytoplasm</keyword>
<dbReference type="AlphaFoldDB" id="A0A336L2P0"/>